<feature type="region of interest" description="Disordered" evidence="1">
    <location>
        <begin position="23"/>
        <end position="43"/>
    </location>
</feature>
<evidence type="ECO:0000256" key="1">
    <source>
        <dbReference type="SAM" id="MobiDB-lite"/>
    </source>
</evidence>
<gene>
    <name evidence="7" type="ORF">PC110_g8020</name>
    <name evidence="2" type="ORF">PC113_g5959</name>
    <name evidence="3" type="ORF">PC115_g4983</name>
    <name evidence="4" type="ORF">PC117_g5892</name>
    <name evidence="5" type="ORF">PC118_g4589</name>
    <name evidence="6" type="ORF">PC129_g2797</name>
</gene>
<evidence type="ECO:0000313" key="4">
    <source>
        <dbReference type="EMBL" id="KAG2948585.1"/>
    </source>
</evidence>
<evidence type="ECO:0000313" key="5">
    <source>
        <dbReference type="EMBL" id="KAG2992389.1"/>
    </source>
</evidence>
<evidence type="ECO:0000313" key="6">
    <source>
        <dbReference type="EMBL" id="KAG3226614.1"/>
    </source>
</evidence>
<comment type="caution">
    <text evidence="7">The sequence shown here is derived from an EMBL/GenBank/DDBJ whole genome shotgun (WGS) entry which is preliminary data.</text>
</comment>
<sequence length="43" mass="4209">MNVTADRSSIVAAVTLANVNADESGSAMGTGTGMAPPEPGAWC</sequence>
<evidence type="ECO:0000313" key="8">
    <source>
        <dbReference type="Proteomes" id="UP000251314"/>
    </source>
</evidence>
<dbReference type="EMBL" id="RCML01000087">
    <property type="protein sequence ID" value="KAG2992389.1"/>
    <property type="molecule type" value="Genomic_DNA"/>
</dbReference>
<evidence type="ECO:0000313" key="3">
    <source>
        <dbReference type="EMBL" id="KAG2934943.1"/>
    </source>
</evidence>
<dbReference type="Proteomes" id="UP000760860">
    <property type="component" value="Unassembled WGS sequence"/>
</dbReference>
<dbReference type="EMBL" id="RCMV01000053">
    <property type="protein sequence ID" value="KAG3226614.1"/>
    <property type="molecule type" value="Genomic_DNA"/>
</dbReference>
<dbReference type="EMBL" id="MJFZ01000161">
    <property type="protein sequence ID" value="RAW35688.1"/>
    <property type="molecule type" value="Genomic_DNA"/>
</dbReference>
<name>A0A329SJ29_9STRA</name>
<evidence type="ECO:0000313" key="2">
    <source>
        <dbReference type="EMBL" id="KAG2862839.1"/>
    </source>
</evidence>
<proteinExistence type="predicted"/>
<dbReference type="VEuPathDB" id="FungiDB:PC110_g8020"/>
<dbReference type="EMBL" id="RCMG01000118">
    <property type="protein sequence ID" value="KAG2862839.1"/>
    <property type="molecule type" value="Genomic_DNA"/>
</dbReference>
<protein>
    <submittedName>
        <fullName evidence="7">Uncharacterized protein</fullName>
    </submittedName>
</protein>
<evidence type="ECO:0000313" key="7">
    <source>
        <dbReference type="EMBL" id="RAW35688.1"/>
    </source>
</evidence>
<accession>A0A329SJ29</accession>
<keyword evidence="8" id="KW-1185">Reference proteome</keyword>
<dbReference type="OrthoDB" id="10281220at2759"/>
<dbReference type="Proteomes" id="UP000735874">
    <property type="component" value="Unassembled WGS sequence"/>
</dbReference>
<reference evidence="7 8" key="1">
    <citation type="submission" date="2018-01" db="EMBL/GenBank/DDBJ databases">
        <title>Draft genome of the strawberry crown rot pathogen Phytophthora cactorum.</title>
        <authorList>
            <person name="Armitage A.D."/>
            <person name="Lysoe E."/>
            <person name="Nellist C.F."/>
            <person name="Harrison R.J."/>
            <person name="Brurberg M.B."/>
        </authorList>
    </citation>
    <scope>NUCLEOTIDE SEQUENCE [LARGE SCALE GENOMIC DNA]</scope>
    <source>
        <strain evidence="7 8">10300</strain>
    </source>
</reference>
<organism evidence="7 8">
    <name type="scientific">Phytophthora cactorum</name>
    <dbReference type="NCBI Taxonomy" id="29920"/>
    <lineage>
        <taxon>Eukaryota</taxon>
        <taxon>Sar</taxon>
        <taxon>Stramenopiles</taxon>
        <taxon>Oomycota</taxon>
        <taxon>Peronosporomycetes</taxon>
        <taxon>Peronosporales</taxon>
        <taxon>Peronosporaceae</taxon>
        <taxon>Phytophthora</taxon>
    </lineage>
</organism>
<dbReference type="Proteomes" id="UP000697107">
    <property type="component" value="Unassembled WGS sequence"/>
</dbReference>
<reference evidence="2" key="2">
    <citation type="submission" date="2018-10" db="EMBL/GenBank/DDBJ databases">
        <title>Effector identification in a new, highly contiguous assembly of the strawberry crown rot pathogen Phytophthora cactorum.</title>
        <authorList>
            <person name="Armitage A.D."/>
            <person name="Nellist C.F."/>
            <person name="Bates H."/>
            <person name="Vickerstaff R.J."/>
            <person name="Harrison R.J."/>
        </authorList>
    </citation>
    <scope>NUCLEOTIDE SEQUENCE</scope>
    <source>
        <strain evidence="2">15-7</strain>
        <strain evidence="3">4032</strain>
        <strain evidence="4">4040</strain>
        <strain evidence="5">P415</strain>
        <strain evidence="6">P421</strain>
    </source>
</reference>
<dbReference type="Proteomes" id="UP000736787">
    <property type="component" value="Unassembled WGS sequence"/>
</dbReference>
<dbReference type="Proteomes" id="UP000251314">
    <property type="component" value="Unassembled WGS sequence"/>
</dbReference>
<dbReference type="AlphaFoldDB" id="A0A329SJ29"/>
<dbReference type="EMBL" id="RCMK01000107">
    <property type="protein sequence ID" value="KAG2948585.1"/>
    <property type="molecule type" value="Genomic_DNA"/>
</dbReference>
<dbReference type="EMBL" id="RCMI01000099">
    <property type="protein sequence ID" value="KAG2934943.1"/>
    <property type="molecule type" value="Genomic_DNA"/>
</dbReference>
<dbReference type="Proteomes" id="UP000774804">
    <property type="component" value="Unassembled WGS sequence"/>
</dbReference>